<dbReference type="InParanoid" id="A0A409X0G8"/>
<organism evidence="1 2">
    <name type="scientific">Psilocybe cyanescens</name>
    <dbReference type="NCBI Taxonomy" id="93625"/>
    <lineage>
        <taxon>Eukaryota</taxon>
        <taxon>Fungi</taxon>
        <taxon>Dikarya</taxon>
        <taxon>Basidiomycota</taxon>
        <taxon>Agaricomycotina</taxon>
        <taxon>Agaricomycetes</taxon>
        <taxon>Agaricomycetidae</taxon>
        <taxon>Agaricales</taxon>
        <taxon>Agaricineae</taxon>
        <taxon>Strophariaceae</taxon>
        <taxon>Psilocybe</taxon>
    </lineage>
</organism>
<dbReference type="OrthoDB" id="10039611at2759"/>
<dbReference type="EMBL" id="NHYD01002903">
    <property type="protein sequence ID" value="PPQ84264.1"/>
    <property type="molecule type" value="Genomic_DNA"/>
</dbReference>
<dbReference type="AlphaFoldDB" id="A0A409X0G8"/>
<accession>A0A409X0G8</accession>
<evidence type="ECO:0000313" key="1">
    <source>
        <dbReference type="EMBL" id="PPQ84264.1"/>
    </source>
</evidence>
<evidence type="ECO:0000313" key="2">
    <source>
        <dbReference type="Proteomes" id="UP000283269"/>
    </source>
</evidence>
<gene>
    <name evidence="1" type="ORF">CVT25_013163</name>
</gene>
<dbReference type="Proteomes" id="UP000283269">
    <property type="component" value="Unassembled WGS sequence"/>
</dbReference>
<keyword evidence="2" id="KW-1185">Reference proteome</keyword>
<sequence>MFWSMTMQQLISSGQRTHYQHSIHMPKNITKEGHNWGIEVTKCDPLTGKPIYKPDHMLEKIKICMKDRQFPNSDSQPFYFPEGHSRAGIFKGMAIILEERGFSNILGFEEVSWAPCPAQQNNGGAWETQYCLAVIHESF</sequence>
<name>A0A409X0G8_PSICY</name>
<comment type="caution">
    <text evidence="1">The sequence shown here is derived from an EMBL/GenBank/DDBJ whole genome shotgun (WGS) entry which is preliminary data.</text>
</comment>
<protein>
    <submittedName>
        <fullName evidence="1">Uncharacterized protein</fullName>
    </submittedName>
</protein>
<reference evidence="1 2" key="1">
    <citation type="journal article" date="2018" name="Evol. Lett.">
        <title>Horizontal gene cluster transfer increased hallucinogenic mushroom diversity.</title>
        <authorList>
            <person name="Reynolds H.T."/>
            <person name="Vijayakumar V."/>
            <person name="Gluck-Thaler E."/>
            <person name="Korotkin H.B."/>
            <person name="Matheny P.B."/>
            <person name="Slot J.C."/>
        </authorList>
    </citation>
    <scope>NUCLEOTIDE SEQUENCE [LARGE SCALE GENOMIC DNA]</scope>
    <source>
        <strain evidence="1 2">2631</strain>
    </source>
</reference>
<proteinExistence type="predicted"/>